<gene>
    <name evidence="3" type="ORF">BJY01DRAFT_252230</name>
</gene>
<dbReference type="Proteomes" id="UP001610446">
    <property type="component" value="Unassembled WGS sequence"/>
</dbReference>
<evidence type="ECO:0000313" key="4">
    <source>
        <dbReference type="Proteomes" id="UP001610446"/>
    </source>
</evidence>
<feature type="region of interest" description="Disordered" evidence="1">
    <location>
        <begin position="245"/>
        <end position="272"/>
    </location>
</feature>
<evidence type="ECO:0000256" key="1">
    <source>
        <dbReference type="SAM" id="MobiDB-lite"/>
    </source>
</evidence>
<dbReference type="EMBL" id="JBFXLU010000188">
    <property type="protein sequence ID" value="KAL2835987.1"/>
    <property type="molecule type" value="Genomic_DNA"/>
</dbReference>
<keyword evidence="2" id="KW-0812">Transmembrane</keyword>
<comment type="caution">
    <text evidence="3">The sequence shown here is derived from an EMBL/GenBank/DDBJ whole genome shotgun (WGS) entry which is preliminary data.</text>
</comment>
<keyword evidence="2" id="KW-0472">Membrane</keyword>
<proteinExistence type="predicted"/>
<accession>A0ABR4J7G8</accession>
<evidence type="ECO:0000313" key="3">
    <source>
        <dbReference type="EMBL" id="KAL2835987.1"/>
    </source>
</evidence>
<feature type="compositionally biased region" description="Acidic residues" evidence="1">
    <location>
        <begin position="61"/>
        <end position="71"/>
    </location>
</feature>
<feature type="region of interest" description="Disordered" evidence="1">
    <location>
        <begin position="27"/>
        <end position="101"/>
    </location>
</feature>
<keyword evidence="4" id="KW-1185">Reference proteome</keyword>
<organism evidence="3 4">
    <name type="scientific">Aspergillus pseudoustus</name>
    <dbReference type="NCBI Taxonomy" id="1810923"/>
    <lineage>
        <taxon>Eukaryota</taxon>
        <taxon>Fungi</taxon>
        <taxon>Dikarya</taxon>
        <taxon>Ascomycota</taxon>
        <taxon>Pezizomycotina</taxon>
        <taxon>Eurotiomycetes</taxon>
        <taxon>Eurotiomycetidae</taxon>
        <taxon>Eurotiales</taxon>
        <taxon>Aspergillaceae</taxon>
        <taxon>Aspergillus</taxon>
        <taxon>Aspergillus subgen. Nidulantes</taxon>
    </lineage>
</organism>
<feature type="compositionally biased region" description="Basic and acidic residues" evidence="1">
    <location>
        <begin position="245"/>
        <end position="259"/>
    </location>
</feature>
<dbReference type="InterPro" id="IPR002523">
    <property type="entry name" value="MgTranspt_CorA/ZnTranspt_ZntB"/>
</dbReference>
<keyword evidence="2" id="KW-1133">Transmembrane helix</keyword>
<feature type="transmembrane region" description="Helical" evidence="2">
    <location>
        <begin position="830"/>
        <end position="849"/>
    </location>
</feature>
<reference evidence="3 4" key="1">
    <citation type="submission" date="2024-07" db="EMBL/GenBank/DDBJ databases">
        <title>Section-level genome sequencing and comparative genomics of Aspergillus sections Usti and Cavernicolus.</title>
        <authorList>
            <consortium name="Lawrence Berkeley National Laboratory"/>
            <person name="Nybo J.L."/>
            <person name="Vesth T.C."/>
            <person name="Theobald S."/>
            <person name="Frisvad J.C."/>
            <person name="Larsen T.O."/>
            <person name="Kjaerboelling I."/>
            <person name="Rothschild-Mancinelli K."/>
            <person name="Lyhne E.K."/>
            <person name="Kogle M.E."/>
            <person name="Barry K."/>
            <person name="Clum A."/>
            <person name="Na H."/>
            <person name="Ledsgaard L."/>
            <person name="Lin J."/>
            <person name="Lipzen A."/>
            <person name="Kuo A."/>
            <person name="Riley R."/>
            <person name="Mondo S."/>
            <person name="Labutti K."/>
            <person name="Haridas S."/>
            <person name="Pangalinan J."/>
            <person name="Salamov A.A."/>
            <person name="Simmons B.A."/>
            <person name="Magnuson J.K."/>
            <person name="Chen J."/>
            <person name="Drula E."/>
            <person name="Henrissat B."/>
            <person name="Wiebenga A."/>
            <person name="Lubbers R.J."/>
            <person name="Gomes A.C."/>
            <person name="Makela M.R."/>
            <person name="Stajich J."/>
            <person name="Grigoriev I.V."/>
            <person name="Mortensen U.H."/>
            <person name="De Vries R.P."/>
            <person name="Baker S.E."/>
            <person name="Andersen M.R."/>
        </authorList>
    </citation>
    <scope>NUCLEOTIDE SEQUENCE [LARGE SCALE GENOMIC DNA]</scope>
    <source>
        <strain evidence="3 4">CBS 123904</strain>
    </source>
</reference>
<sequence length="938" mass="106848">MDPTATNAEIILLLREIKELLENKANAVTSLDPIAGPAIDRPNQRDGSNEVSNKGSHEDPATDAEEEDEAVSEPAETLSMRSGSAISAERPEEQLRSPWGTNDDFLSDYRPPPTTVLWCYGANTFYWATELRPQLLMQKFKKRTSEMTIKYAEAFQLRPGSDWTYCEYNPSCSDVLLTPAFAPGRQMFLDSTPVPYPDLMPFARNGHGMTYALVAQGRGMPNYMPEWEIWRADGEVRHVDGKGLRLEAKRKSNPPHETDDGNSESSSHIGTDSAYHEEDRLVPYSLTPSWPSFFNGPEAPLTGLADQCNDLEECLGSLYSVPPDWRIHLTFEKDVLRASHQSGGLKTYLSRIRALWNVLHEHGSFQIADLDDFGKVACYEWRPAKGHESIFQRQDIRLLARHALEAEHSTVKIPPVICRFRNNGKGQPKYIARQCNVRWYRILSFRGLAAAVHTDPDRSSQRQLGVEEFCNLMFREVAEVMILRPGESATTTIPVGVRMLELRHAVDLHIGCRSRTEGANPFAGGWEPFHIAWFRIVPEGQLRETESSWKYGPLYGRRAGAHGQLLQEMAFTMGFWPSSVGYPGYIRRDPADVQQFLHREDPSLWYWVILQLAPSHFPQVSQAETTPILDRGGHMAPIGLILQAVEEAANSWNEIAEYLTRLINKRDAILDPQQHDGLLFDDSAFSRSRLYFWAIDCLDMFIPSIMATVREWEHFWEAREPVFEAGERIVKEIRAELMHVEQIPDGPWDNLLPLVENHITRLRTTQSRLEILRDQVTALRDGLFNASAVIESRAATELGENVRLLTYVSIVYLPLSFCAALWSIDFSYHPLVFTLLTVFLSTATYLIVINLNNVARLSKGVYRRFRARIVHSMVNNQQWATVGEAFSQFRPERENVTPSEWNMLLFLISRLLHRVTSVRLWFGRRGRINPVNVECGPP</sequence>
<protein>
    <submittedName>
        <fullName evidence="3">Uncharacterized protein</fullName>
    </submittedName>
</protein>
<dbReference type="Pfam" id="PF01544">
    <property type="entry name" value="CorA"/>
    <property type="match status" value="1"/>
</dbReference>
<evidence type="ECO:0000256" key="2">
    <source>
        <dbReference type="SAM" id="Phobius"/>
    </source>
</evidence>
<name>A0ABR4J7G8_9EURO</name>